<dbReference type="InterPro" id="IPR038959">
    <property type="entry name" value="Prp19"/>
</dbReference>
<dbReference type="PROSITE" id="PS50081">
    <property type="entry name" value="ZF_DAG_PE_2"/>
    <property type="match status" value="1"/>
</dbReference>
<evidence type="ECO:0000256" key="1">
    <source>
        <dbReference type="ARBA" id="ARBA00000900"/>
    </source>
</evidence>
<evidence type="ECO:0000256" key="8">
    <source>
        <dbReference type="ARBA" id="ARBA00022737"/>
    </source>
</evidence>
<dbReference type="InterPro" id="IPR002219">
    <property type="entry name" value="PKC_DAG/PE"/>
</dbReference>
<dbReference type="Pfam" id="PF07714">
    <property type="entry name" value="PK_Tyr_Ser-Thr"/>
    <property type="match status" value="1"/>
</dbReference>
<dbReference type="SMART" id="SM00109">
    <property type="entry name" value="C1"/>
    <property type="match status" value="1"/>
</dbReference>
<evidence type="ECO:0000256" key="4">
    <source>
        <dbReference type="ARBA" id="ARBA00012483"/>
    </source>
</evidence>
<dbReference type="InterPro" id="IPR013915">
    <property type="entry name" value="Prp19_cc"/>
</dbReference>
<keyword evidence="8" id="KW-0677">Repeat</keyword>
<dbReference type="Pfam" id="PF00400">
    <property type="entry name" value="WD40"/>
    <property type="match status" value="5"/>
</dbReference>
<dbReference type="SMART" id="SM00320">
    <property type="entry name" value="WD40"/>
    <property type="match status" value="6"/>
</dbReference>
<name>A0A914HVD5_GLORO</name>
<evidence type="ECO:0000313" key="14">
    <source>
        <dbReference type="Proteomes" id="UP000887572"/>
    </source>
</evidence>
<feature type="repeat" description="WD" evidence="10">
    <location>
        <begin position="832"/>
        <end position="868"/>
    </location>
</feature>
<dbReference type="AlphaFoldDB" id="A0A914HVD5"/>
<dbReference type="PROSITE" id="PS00109">
    <property type="entry name" value="PROTEIN_KINASE_TYR"/>
    <property type="match status" value="1"/>
</dbReference>
<evidence type="ECO:0000313" key="15">
    <source>
        <dbReference type="WBParaSite" id="Gr19_v10_g4330.t1"/>
    </source>
</evidence>
<dbReference type="Pfam" id="PF08606">
    <property type="entry name" value="Prp19"/>
    <property type="match status" value="1"/>
</dbReference>
<dbReference type="CDD" id="cd00200">
    <property type="entry name" value="WD40"/>
    <property type="match status" value="1"/>
</dbReference>
<protein>
    <recommendedName>
        <fullName evidence="5 11">Pre-mRNA-processing factor 19</fullName>
        <ecNumber evidence="4 11">2.3.2.27</ecNumber>
    </recommendedName>
</protein>
<dbReference type="PROSITE" id="PS50082">
    <property type="entry name" value="WD_REPEATS_2"/>
    <property type="match status" value="3"/>
</dbReference>
<dbReference type="InterPro" id="IPR001245">
    <property type="entry name" value="Ser-Thr/Tyr_kinase_cat_dom"/>
</dbReference>
<dbReference type="GO" id="GO:0005654">
    <property type="term" value="C:nucleoplasm"/>
    <property type="evidence" value="ECO:0007669"/>
    <property type="project" value="UniProtKB-SubCell"/>
</dbReference>
<keyword evidence="11" id="KW-0539">Nucleus</keyword>
<feature type="domain" description="Protein kinase" evidence="12">
    <location>
        <begin position="146"/>
        <end position="402"/>
    </location>
</feature>
<evidence type="ECO:0000256" key="11">
    <source>
        <dbReference type="RuleBase" id="RU367101"/>
    </source>
</evidence>
<dbReference type="GO" id="GO:0005776">
    <property type="term" value="C:autophagosome"/>
    <property type="evidence" value="ECO:0007669"/>
    <property type="project" value="UniProtKB-SubCell"/>
</dbReference>
<dbReference type="InterPro" id="IPR011009">
    <property type="entry name" value="Kinase-like_dom_sf"/>
</dbReference>
<dbReference type="GO" id="GO:0005524">
    <property type="term" value="F:ATP binding"/>
    <property type="evidence" value="ECO:0007669"/>
    <property type="project" value="InterPro"/>
</dbReference>
<dbReference type="PANTHER" id="PTHR43995">
    <property type="entry name" value="PRE-MRNA-PROCESSING FACTOR 19"/>
    <property type="match status" value="1"/>
</dbReference>
<comment type="subunit">
    <text evidence="11">Homotetramer.</text>
</comment>
<dbReference type="InterPro" id="IPR046349">
    <property type="entry name" value="C1-like_sf"/>
</dbReference>
<dbReference type="SUPFAM" id="SSF57889">
    <property type="entry name" value="Cysteine-rich domain"/>
    <property type="match status" value="1"/>
</dbReference>
<keyword evidence="11" id="KW-0508">mRNA splicing</keyword>
<keyword evidence="11" id="KW-0234">DNA repair</keyword>
<keyword evidence="14" id="KW-1185">Reference proteome</keyword>
<dbReference type="InterPro" id="IPR020472">
    <property type="entry name" value="WD40_PAC1"/>
</dbReference>
<dbReference type="Proteomes" id="UP000887572">
    <property type="component" value="Unplaced"/>
</dbReference>
<keyword evidence="11" id="KW-0507">mRNA processing</keyword>
<dbReference type="PROSITE" id="PS50294">
    <property type="entry name" value="WD_REPEATS_REGION"/>
    <property type="match status" value="3"/>
</dbReference>
<reference evidence="15" key="1">
    <citation type="submission" date="2022-11" db="UniProtKB">
        <authorList>
            <consortium name="WormBaseParasite"/>
        </authorList>
    </citation>
    <scope>IDENTIFICATION</scope>
</reference>
<feature type="repeat" description="WD" evidence="10">
    <location>
        <begin position="634"/>
        <end position="675"/>
    </location>
</feature>
<evidence type="ECO:0000259" key="12">
    <source>
        <dbReference type="PROSITE" id="PS50011"/>
    </source>
</evidence>
<feature type="domain" description="Phorbol-ester/DAG-type" evidence="13">
    <location>
        <begin position="11"/>
        <end position="64"/>
    </location>
</feature>
<sequence length="868" mass="97930">MNSRVRAHQIPHQWETKRRKNPSKTKCVVCSSTFGFFVQYEKCRSCKMAVHIECKKNLRVQDNCGLTQKHLKELVTQMVISKTQENWAPEIGNSRSMSDIFVNEDPNASDEQLIPKKDKFERRSWNMFSIRRNAAWKDDTIPMGEVEVISQIGIGRFGAVHEAYYYEPAHDTACFLNVRHENLVFFRGFYTMEQSRFGVVMEFIRGHTLSHILHDADQDRPALEFNEIMEYAKQICQGMSYLHTKHILHKDLRSKNVFVNERRIVKITDFGIFNIRRLSYPEGRNSFVVPSNWLSYAPPELLRLLSHRFEPFQFTEPCDVYSFGTIWYELLTSAFPFSHVPSDVIIWQVGNGTKTSITELNASHDAKALLIRCWHSKEALRFPHHLKMSNFVCAISGMEPELAVVSAVSENGTDPINGQKLDVANLVELKQDPGVRSMQKSLATASLPSLLKQLQDEWDATMLNNFTLRQELKAAREELTHALYQNDAACRVINRLSSELQSARQIIATLPHGRRHAESETEATDVEMRSDIAEDNTGADGLPGISDDLVKFFTDKYQDFSTARKQRGRNLPEALASVEQIQKYEEIACHDALHSASVTGITALDMQQNFIASGGMDKTIVLFDSATETIKNTYKGHQKRISAVRLHPNLQTIVSGSFDSQIRIWNTNEQNARNVIAIHERPITDVSLHPTGDFALCCSEDSHWSLTDLKAGRPLIKAESGDDDMQGICCGQFHPDGLIFGTGGKNSFPGHQDVVAAISFSENGYYLATGSADGEVKIWDLRKLKNLKTLSLYDVKQAINCLTFDQSGAYLAVGGSNVQVFQAKTWNNIAQFNTHTQAVTGVCFSEDSKTIVSSSMDKSIRVYAMPAQ</sequence>
<dbReference type="Gene3D" id="1.10.510.10">
    <property type="entry name" value="Transferase(Phosphotransferase) domain 1"/>
    <property type="match status" value="1"/>
</dbReference>
<dbReference type="EC" id="2.3.2.27" evidence="4 11"/>
<dbReference type="PROSITE" id="PS50011">
    <property type="entry name" value="PROTEIN_KINASE_DOM"/>
    <property type="match status" value="1"/>
</dbReference>
<dbReference type="GO" id="GO:0006281">
    <property type="term" value="P:DNA repair"/>
    <property type="evidence" value="ECO:0007669"/>
    <property type="project" value="UniProtKB-KW"/>
</dbReference>
<evidence type="ECO:0000256" key="5">
    <source>
        <dbReference type="ARBA" id="ARBA00015618"/>
    </source>
</evidence>
<dbReference type="InterPro" id="IPR019775">
    <property type="entry name" value="WD40_repeat_CS"/>
</dbReference>
<evidence type="ECO:0000256" key="7">
    <source>
        <dbReference type="ARBA" id="ARBA00022723"/>
    </source>
</evidence>
<accession>A0A914HVD5</accession>
<keyword evidence="11" id="KW-0747">Spliceosome</keyword>
<organism evidence="14 15">
    <name type="scientific">Globodera rostochiensis</name>
    <name type="common">Golden nematode worm</name>
    <name type="synonym">Heterodera rostochiensis</name>
    <dbReference type="NCBI Taxonomy" id="31243"/>
    <lineage>
        <taxon>Eukaryota</taxon>
        <taxon>Metazoa</taxon>
        <taxon>Ecdysozoa</taxon>
        <taxon>Nematoda</taxon>
        <taxon>Chromadorea</taxon>
        <taxon>Rhabditida</taxon>
        <taxon>Tylenchina</taxon>
        <taxon>Tylenchomorpha</taxon>
        <taxon>Tylenchoidea</taxon>
        <taxon>Heteroderidae</taxon>
        <taxon>Heteroderinae</taxon>
        <taxon>Globodera</taxon>
    </lineage>
</organism>
<dbReference type="GO" id="GO:0071006">
    <property type="term" value="C:U2-type catalytic step 1 spliceosome"/>
    <property type="evidence" value="ECO:0007669"/>
    <property type="project" value="TreeGrafter"/>
</dbReference>
<dbReference type="GO" id="GO:0000974">
    <property type="term" value="C:Prp19 complex"/>
    <property type="evidence" value="ECO:0007669"/>
    <property type="project" value="UniProtKB-UniRule"/>
</dbReference>
<keyword evidence="6 10" id="KW-0853">WD repeat</keyword>
<dbReference type="PROSITE" id="PS00678">
    <property type="entry name" value="WD_REPEATS_1"/>
    <property type="match status" value="1"/>
</dbReference>
<dbReference type="WBParaSite" id="Gr19_v10_g4330.t1">
    <property type="protein sequence ID" value="Gr19_v10_g4330.t1"/>
    <property type="gene ID" value="Gr19_v10_g4330"/>
</dbReference>
<dbReference type="Gene3D" id="2.130.10.10">
    <property type="entry name" value="YVTN repeat-like/Quinoprotein amine dehydrogenase"/>
    <property type="match status" value="1"/>
</dbReference>
<dbReference type="PRINTS" id="PR00320">
    <property type="entry name" value="GPROTEINBRPT"/>
</dbReference>
<keyword evidence="11" id="KW-0808">Transferase</keyword>
<keyword evidence="11" id="KW-0227">DNA damage</keyword>
<dbReference type="InterPro" id="IPR008266">
    <property type="entry name" value="Tyr_kinase_AS"/>
</dbReference>
<dbReference type="InterPro" id="IPR036322">
    <property type="entry name" value="WD40_repeat_dom_sf"/>
</dbReference>
<dbReference type="InterPro" id="IPR015943">
    <property type="entry name" value="WD40/YVTN_repeat-like_dom_sf"/>
</dbReference>
<comment type="pathway">
    <text evidence="11">Protein modification; protein ubiquitination.</text>
</comment>
<comment type="subcellular location">
    <subcellularLocation>
        <location evidence="2">Cytoplasmic vesicle</location>
        <location evidence="2">Autophagosome</location>
    </subcellularLocation>
    <subcellularLocation>
        <location evidence="3">Nucleus</location>
        <location evidence="3">Nucleoplasm</location>
    </subcellularLocation>
</comment>
<keyword evidence="11" id="KW-0833">Ubl conjugation pathway</keyword>
<comment type="function">
    <text evidence="11">Ubiquitin-protein ligase which is mainly involved pre-mRNA splicing and DNA repair. Required for pre-mRNA splicing as component of the spliceosome.</text>
</comment>
<evidence type="ECO:0000256" key="2">
    <source>
        <dbReference type="ARBA" id="ARBA00004419"/>
    </source>
</evidence>
<dbReference type="GO" id="GO:0061630">
    <property type="term" value="F:ubiquitin protein ligase activity"/>
    <property type="evidence" value="ECO:0007669"/>
    <property type="project" value="UniProtKB-UniRule"/>
</dbReference>
<dbReference type="SUPFAM" id="SSF56112">
    <property type="entry name" value="Protein kinase-like (PK-like)"/>
    <property type="match status" value="1"/>
</dbReference>
<evidence type="ECO:0000259" key="13">
    <source>
        <dbReference type="PROSITE" id="PS50081"/>
    </source>
</evidence>
<dbReference type="GO" id="GO:0004672">
    <property type="term" value="F:protein kinase activity"/>
    <property type="evidence" value="ECO:0007669"/>
    <property type="project" value="InterPro"/>
</dbReference>
<dbReference type="Gene3D" id="3.30.60.20">
    <property type="match status" value="1"/>
</dbReference>
<dbReference type="PANTHER" id="PTHR43995:SF1">
    <property type="entry name" value="PRE-MRNA-PROCESSING FACTOR 19"/>
    <property type="match status" value="1"/>
</dbReference>
<feature type="repeat" description="WD" evidence="10">
    <location>
        <begin position="748"/>
        <end position="789"/>
    </location>
</feature>
<evidence type="ECO:0000256" key="6">
    <source>
        <dbReference type="ARBA" id="ARBA00022574"/>
    </source>
</evidence>
<comment type="catalytic activity">
    <reaction evidence="1 11">
        <text>S-ubiquitinyl-[E2 ubiquitin-conjugating enzyme]-L-cysteine + [acceptor protein]-L-lysine = [E2 ubiquitin-conjugating enzyme]-L-cysteine + N(6)-ubiquitinyl-[acceptor protein]-L-lysine.</text>
        <dbReference type="EC" id="2.3.2.27"/>
    </reaction>
</comment>
<dbReference type="GO" id="GO:0000398">
    <property type="term" value="P:mRNA splicing, via spliceosome"/>
    <property type="evidence" value="ECO:0007669"/>
    <property type="project" value="InterPro"/>
</dbReference>
<evidence type="ECO:0000256" key="9">
    <source>
        <dbReference type="ARBA" id="ARBA00022833"/>
    </source>
</evidence>
<comment type="similarity">
    <text evidence="11">Belongs to the WD repeat PRP19 family.</text>
</comment>
<dbReference type="SUPFAM" id="SSF50978">
    <property type="entry name" value="WD40 repeat-like"/>
    <property type="match status" value="1"/>
</dbReference>
<dbReference type="InterPro" id="IPR000719">
    <property type="entry name" value="Prot_kinase_dom"/>
</dbReference>
<keyword evidence="9" id="KW-0862">Zinc</keyword>
<dbReference type="GO" id="GO:0070534">
    <property type="term" value="P:protein K63-linked ubiquitination"/>
    <property type="evidence" value="ECO:0007669"/>
    <property type="project" value="UniProtKB-UniRule"/>
</dbReference>
<evidence type="ECO:0000256" key="3">
    <source>
        <dbReference type="ARBA" id="ARBA00004642"/>
    </source>
</evidence>
<dbReference type="GO" id="GO:0046872">
    <property type="term" value="F:metal ion binding"/>
    <property type="evidence" value="ECO:0007669"/>
    <property type="project" value="UniProtKB-KW"/>
</dbReference>
<keyword evidence="7" id="KW-0479">Metal-binding</keyword>
<proteinExistence type="inferred from homology"/>
<evidence type="ECO:0000256" key="10">
    <source>
        <dbReference type="PROSITE-ProRule" id="PRU00221"/>
    </source>
</evidence>
<dbReference type="InterPro" id="IPR001680">
    <property type="entry name" value="WD40_rpt"/>
</dbReference>